<evidence type="ECO:0000256" key="1">
    <source>
        <dbReference type="SAM" id="Phobius"/>
    </source>
</evidence>
<sequence>MAAAGVFFALYGSQYSFGTAARMGPGYFPVILGWILAVLGVLIAWPAWFRQGGRIVVQWKNLFWSVISIAFFALALKWLGLVAATFLTCLLALVPSAMPLKTRLLVCASITVLTVLIFSVGLRMILPTWPWSL</sequence>
<dbReference type="Proteomes" id="UP000461670">
    <property type="component" value="Unassembled WGS sequence"/>
</dbReference>
<name>A0A7V8FN75_9BURK</name>
<keyword evidence="1" id="KW-0472">Membrane</keyword>
<dbReference type="EMBL" id="WNDQ01000031">
    <property type="protein sequence ID" value="KAF1020719.1"/>
    <property type="molecule type" value="Genomic_DNA"/>
</dbReference>
<keyword evidence="1" id="KW-0812">Transmembrane</keyword>
<protein>
    <recommendedName>
        <fullName evidence="2">DUF1468 domain-containing protein</fullName>
    </recommendedName>
</protein>
<evidence type="ECO:0000313" key="4">
    <source>
        <dbReference type="Proteomes" id="UP000461670"/>
    </source>
</evidence>
<dbReference type="InterPro" id="IPR009936">
    <property type="entry name" value="DUF1468"/>
</dbReference>
<comment type="caution">
    <text evidence="3">The sequence shown here is derived from an EMBL/GenBank/DDBJ whole genome shotgun (WGS) entry which is preliminary data.</text>
</comment>
<dbReference type="AlphaFoldDB" id="A0A7V8FN75"/>
<proteinExistence type="predicted"/>
<feature type="transmembrane region" description="Helical" evidence="1">
    <location>
        <begin position="61"/>
        <end position="94"/>
    </location>
</feature>
<organism evidence="3 4">
    <name type="scientific">Paracidovorax wautersii</name>
    <dbReference type="NCBI Taxonomy" id="1177982"/>
    <lineage>
        <taxon>Bacteria</taxon>
        <taxon>Pseudomonadati</taxon>
        <taxon>Pseudomonadota</taxon>
        <taxon>Betaproteobacteria</taxon>
        <taxon>Burkholderiales</taxon>
        <taxon>Comamonadaceae</taxon>
        <taxon>Paracidovorax</taxon>
    </lineage>
</organism>
<feature type="transmembrane region" description="Helical" evidence="1">
    <location>
        <begin position="28"/>
        <end position="49"/>
    </location>
</feature>
<reference evidence="4" key="1">
    <citation type="journal article" date="2020" name="MBio">
        <title>Horizontal gene transfer to a defensive symbiont with a reduced genome amongst a multipartite beetle microbiome.</title>
        <authorList>
            <person name="Waterworth S.C."/>
            <person name="Florez L.V."/>
            <person name="Rees E.R."/>
            <person name="Hertweck C."/>
            <person name="Kaltenpoth M."/>
            <person name="Kwan J.C."/>
        </authorList>
    </citation>
    <scope>NUCLEOTIDE SEQUENCE [LARGE SCALE GENOMIC DNA]</scope>
</reference>
<feature type="transmembrane region" description="Helical" evidence="1">
    <location>
        <begin position="100"/>
        <end position="126"/>
    </location>
</feature>
<evidence type="ECO:0000259" key="2">
    <source>
        <dbReference type="Pfam" id="PF07331"/>
    </source>
</evidence>
<dbReference type="Pfam" id="PF07331">
    <property type="entry name" value="TctB"/>
    <property type="match status" value="1"/>
</dbReference>
<evidence type="ECO:0000313" key="3">
    <source>
        <dbReference type="EMBL" id="KAF1020719.1"/>
    </source>
</evidence>
<gene>
    <name evidence="3" type="ORF">GAK30_02322</name>
</gene>
<keyword evidence="1" id="KW-1133">Transmembrane helix</keyword>
<feature type="domain" description="DUF1468" evidence="2">
    <location>
        <begin position="4"/>
        <end position="127"/>
    </location>
</feature>
<accession>A0A7V8FN75</accession>